<gene>
    <name evidence="1" type="ORF">H2198_002269</name>
</gene>
<evidence type="ECO:0000313" key="2">
    <source>
        <dbReference type="Proteomes" id="UP001172386"/>
    </source>
</evidence>
<comment type="caution">
    <text evidence="1">The sequence shown here is derived from an EMBL/GenBank/DDBJ whole genome shotgun (WGS) entry which is preliminary data.</text>
</comment>
<keyword evidence="2" id="KW-1185">Reference proteome</keyword>
<accession>A0ACC3AEY3</accession>
<name>A0ACC3AEY3_9EURO</name>
<dbReference type="Proteomes" id="UP001172386">
    <property type="component" value="Unassembled WGS sequence"/>
</dbReference>
<sequence length="441" mass="50342">MDLADLVGSIDTVQTTTYETLCSRTSPTCSTAIRLPYLPPTPPASPRTSPPSSHGTLKGGLEIASLSQKRSASHIELKLPPAKVCRPPTPVPGDAQSINDLKSPKYSFWDLQDCRLLVYKYIFTPTSSSDQHTTIHDTCLTMTWITEDQLNWNFRLLKRYEPKAKAHNHPFHFSCPTNFFKVLMLCNTQIKNEILPVVADNTSLHLSGAPLNHFKSVLDAQIQTHHANDMIKFRHGLLRQLFHELVQHTPHLIIDQPVLRKDLTLLPTPLTRQDLFSRLRRLTVHHAGLSELSCNWRQTALAVFDAKILTCTKRWPNKWIQWACTDGLDRTSPFSCAHRLDPEGEKCFVTLLHELRDKLLIAKETKHKLTSVEIVWKLPLKEWMYPPPLLYPETDDIGYLDTCEISIELGTLRINDVTLFRNGLNPKKFRSFWSMGTCNDL</sequence>
<organism evidence="1 2">
    <name type="scientific">Neophaeococcomyces mojaviensis</name>
    <dbReference type="NCBI Taxonomy" id="3383035"/>
    <lineage>
        <taxon>Eukaryota</taxon>
        <taxon>Fungi</taxon>
        <taxon>Dikarya</taxon>
        <taxon>Ascomycota</taxon>
        <taxon>Pezizomycotina</taxon>
        <taxon>Eurotiomycetes</taxon>
        <taxon>Chaetothyriomycetidae</taxon>
        <taxon>Chaetothyriales</taxon>
        <taxon>Chaetothyriales incertae sedis</taxon>
        <taxon>Neophaeococcomyces</taxon>
    </lineage>
</organism>
<evidence type="ECO:0000313" key="1">
    <source>
        <dbReference type="EMBL" id="KAJ9660924.1"/>
    </source>
</evidence>
<protein>
    <submittedName>
        <fullName evidence="1">Uncharacterized protein</fullName>
    </submittedName>
</protein>
<dbReference type="EMBL" id="JAPDRQ010000027">
    <property type="protein sequence ID" value="KAJ9660924.1"/>
    <property type="molecule type" value="Genomic_DNA"/>
</dbReference>
<proteinExistence type="predicted"/>
<reference evidence="1" key="1">
    <citation type="submission" date="2022-10" db="EMBL/GenBank/DDBJ databases">
        <title>Culturing micro-colonial fungi from biological soil crusts in the Mojave desert and describing Neophaeococcomyces mojavensis, and introducing the new genera and species Taxawa tesnikishii.</title>
        <authorList>
            <person name="Kurbessoian T."/>
            <person name="Stajich J.E."/>
        </authorList>
    </citation>
    <scope>NUCLEOTIDE SEQUENCE</scope>
    <source>
        <strain evidence="1">JES_112</strain>
    </source>
</reference>